<feature type="transmembrane region" description="Helical" evidence="2">
    <location>
        <begin position="18"/>
        <end position="38"/>
    </location>
</feature>
<feature type="transmembrane region" description="Helical" evidence="2">
    <location>
        <begin position="304"/>
        <end position="324"/>
    </location>
</feature>
<evidence type="ECO:0000313" key="3">
    <source>
        <dbReference type="EMBL" id="SHH91813.1"/>
    </source>
</evidence>
<feature type="repeat" description="TPR" evidence="1">
    <location>
        <begin position="482"/>
        <end position="515"/>
    </location>
</feature>
<proteinExistence type="predicted"/>
<feature type="transmembrane region" description="Helical" evidence="2">
    <location>
        <begin position="274"/>
        <end position="292"/>
    </location>
</feature>
<keyword evidence="2" id="KW-1133">Transmembrane helix</keyword>
<feature type="transmembrane region" description="Helical" evidence="2">
    <location>
        <begin position="120"/>
        <end position="138"/>
    </location>
</feature>
<dbReference type="RefSeq" id="WP_073142134.1">
    <property type="nucleotide sequence ID" value="NZ_FQWQ01000005.1"/>
</dbReference>
<name>A0A1M5WY36_9BACT</name>
<feature type="transmembrane region" description="Helical" evidence="2">
    <location>
        <begin position="248"/>
        <end position="268"/>
    </location>
</feature>
<dbReference type="SMART" id="SM00028">
    <property type="entry name" value="TPR"/>
    <property type="match status" value="4"/>
</dbReference>
<dbReference type="OrthoDB" id="973593at2"/>
<feature type="transmembrane region" description="Helical" evidence="2">
    <location>
        <begin position="387"/>
        <end position="406"/>
    </location>
</feature>
<evidence type="ECO:0000256" key="1">
    <source>
        <dbReference type="PROSITE-ProRule" id="PRU00339"/>
    </source>
</evidence>
<keyword evidence="4" id="KW-1185">Reference proteome</keyword>
<dbReference type="SUPFAM" id="SSF48452">
    <property type="entry name" value="TPR-like"/>
    <property type="match status" value="1"/>
</dbReference>
<accession>A0A1M5WY36</accession>
<evidence type="ECO:0000256" key="2">
    <source>
        <dbReference type="SAM" id="Phobius"/>
    </source>
</evidence>
<keyword evidence="2" id="KW-0812">Transmembrane</keyword>
<evidence type="ECO:0000313" key="4">
    <source>
        <dbReference type="Proteomes" id="UP000184212"/>
    </source>
</evidence>
<dbReference type="EMBL" id="FQWQ01000005">
    <property type="protein sequence ID" value="SHH91813.1"/>
    <property type="molecule type" value="Genomic_DNA"/>
</dbReference>
<feature type="transmembrane region" description="Helical" evidence="2">
    <location>
        <begin position="179"/>
        <end position="199"/>
    </location>
</feature>
<keyword evidence="1" id="KW-0802">TPR repeat</keyword>
<dbReference type="InterPro" id="IPR019734">
    <property type="entry name" value="TPR_rpt"/>
</dbReference>
<keyword evidence="2" id="KW-0472">Membrane</keyword>
<dbReference type="InterPro" id="IPR011990">
    <property type="entry name" value="TPR-like_helical_dom_sf"/>
</dbReference>
<dbReference type="STRING" id="947013.SAMN04488109_6084"/>
<dbReference type="Proteomes" id="UP000184212">
    <property type="component" value="Unassembled WGS sequence"/>
</dbReference>
<feature type="transmembrane region" description="Helical" evidence="2">
    <location>
        <begin position="344"/>
        <end position="366"/>
    </location>
</feature>
<protein>
    <submittedName>
        <fullName evidence="3">Flp pilus assembly protein TadD, contains TPR repeats</fullName>
    </submittedName>
</protein>
<feature type="transmembrane region" description="Helical" evidence="2">
    <location>
        <begin position="94"/>
        <end position="113"/>
    </location>
</feature>
<dbReference type="PROSITE" id="PS50005">
    <property type="entry name" value="TPR"/>
    <property type="match status" value="1"/>
</dbReference>
<gene>
    <name evidence="3" type="ORF">SAMN04488109_6084</name>
</gene>
<feature type="transmembrane region" description="Helical" evidence="2">
    <location>
        <begin position="150"/>
        <end position="167"/>
    </location>
</feature>
<sequence>MDREPLNFWKNWLKEYRVVWALAGGIFIFSLAFLWYSWYRGPEGVIHWEKLQEQKVVETTVHSFRLGPFELSVPGESYVIFEYLDGSDIVPNTTASYLFLIILVAAAVIIVTVITTIERFWFFIGMALFIALLAGFRLEVLGLFGRFDKIPVAVVLFLYVAPAFFFNRIKTTVAFVYRLIFFASLTVLLALVIAIFSTVPFPFYQLTLTGYTPAIIVTVLFIIIVAHEIFASLVFISNQGTSKSLRHFLIISVIYLANLIITCLHELGIVQWKFLYINLYLLLTISAVLGVWGFRKRESLYANIFPYHPFGGYFFLAMGAMAFATTAQLLGNANDPALKIIRDFIIFSHLGYGLIFFIYVFSNFVLMLARNMAVYKVLYQPTRMPYFTYRFAGMIAMLAFVFYSNWQEYVFHGTGGLYNSAGDLYTLMGNSTYALSFYDKGRAQAFQNNHSNYALGRLKAAGYDFEGAHLNYAYANAKHPTPFSLTNAGNAYVREGNLEGAIPEYQHGLHVMPGNGALENNLGYVYAKLHNLDSSVFYLERARRNRLSQASAETNFFALAATEHVPVNTDSVLKLFDATAPAVMSNALALSTAQTQEFKTKVDPLAAKQLNLYSATLLNNYIMKYATTVDTVFINEAYRMASDSLNSDFSEALKSSLAFAYYHRGNVSKALEILAEQVYLSQQYQGKFNYIMGLWALEQRNPNLANSYFTYADTYAYKEARFYSAIALTEARRIPEALMAWDSVSRDRDVTRQAISVQMKKILTMPLQDVLQGTDAEKYQYCRYRIGLGDSTDFNRLANTFDNANYKAQALLDLSRRYFEADRLAPAINLFNRIAGLELTDKNLYNNVRHFELLMLAHRKEARALARQINKDITFDDSQSLEKFLYTAVVAESSADSVTAEKQYAILATYNPYFEEGIIAAAEFYRAQDLNGFRAYTILAEALQVNGNSIRLLKAYAAEAARKGFDLYAASAAQRLDEQERALH</sequence>
<feature type="transmembrane region" description="Helical" evidence="2">
    <location>
        <begin position="211"/>
        <end position="236"/>
    </location>
</feature>
<dbReference type="AlphaFoldDB" id="A0A1M5WY36"/>
<dbReference type="Gene3D" id="1.25.40.10">
    <property type="entry name" value="Tetratricopeptide repeat domain"/>
    <property type="match status" value="1"/>
</dbReference>
<organism evidence="3 4">
    <name type="scientific">Chryseolinea serpens</name>
    <dbReference type="NCBI Taxonomy" id="947013"/>
    <lineage>
        <taxon>Bacteria</taxon>
        <taxon>Pseudomonadati</taxon>
        <taxon>Bacteroidota</taxon>
        <taxon>Cytophagia</taxon>
        <taxon>Cytophagales</taxon>
        <taxon>Fulvivirgaceae</taxon>
        <taxon>Chryseolinea</taxon>
    </lineage>
</organism>
<reference evidence="3 4" key="1">
    <citation type="submission" date="2016-11" db="EMBL/GenBank/DDBJ databases">
        <authorList>
            <person name="Jaros S."/>
            <person name="Januszkiewicz K."/>
            <person name="Wedrychowicz H."/>
        </authorList>
    </citation>
    <scope>NUCLEOTIDE SEQUENCE [LARGE SCALE GENOMIC DNA]</scope>
    <source>
        <strain evidence="3 4">DSM 24574</strain>
    </source>
</reference>